<dbReference type="AlphaFoldDB" id="A0A662Z3V9"/>
<evidence type="ECO:0000313" key="1">
    <source>
        <dbReference type="EMBL" id="SEV95464.1"/>
    </source>
</evidence>
<dbReference type="OrthoDB" id="2390378at2"/>
<dbReference type="Proteomes" id="UP000243605">
    <property type="component" value="Unassembled WGS sequence"/>
</dbReference>
<dbReference type="EMBL" id="FOIT01000002">
    <property type="protein sequence ID" value="SEV95464.1"/>
    <property type="molecule type" value="Genomic_DNA"/>
</dbReference>
<gene>
    <name evidence="1" type="ORF">SAMN05192557_0983</name>
</gene>
<evidence type="ECO:0000313" key="2">
    <source>
        <dbReference type="Proteomes" id="UP000243605"/>
    </source>
</evidence>
<keyword evidence="2" id="KW-1185">Reference proteome</keyword>
<accession>A0A662Z3V9</accession>
<protein>
    <submittedName>
        <fullName evidence="1">Uncharacterized protein</fullName>
    </submittedName>
</protein>
<organism evidence="1 2">
    <name type="scientific">Aliicoccus persicus</name>
    <dbReference type="NCBI Taxonomy" id="930138"/>
    <lineage>
        <taxon>Bacteria</taxon>
        <taxon>Bacillati</taxon>
        <taxon>Bacillota</taxon>
        <taxon>Bacilli</taxon>
        <taxon>Bacillales</taxon>
        <taxon>Staphylococcaceae</taxon>
        <taxon>Aliicoccus</taxon>
    </lineage>
</organism>
<proteinExistence type="predicted"/>
<name>A0A662Z3V9_9STAP</name>
<reference evidence="1 2" key="1">
    <citation type="submission" date="2016-10" db="EMBL/GenBank/DDBJ databases">
        <authorList>
            <person name="Varghese N."/>
            <person name="Submissions S."/>
        </authorList>
    </citation>
    <scope>NUCLEOTIDE SEQUENCE [LARGE SCALE GENOMIC DNA]</scope>
    <source>
        <strain evidence="1 2">IBRC-M10081</strain>
    </source>
</reference>
<dbReference type="RefSeq" id="WP_091474462.1">
    <property type="nucleotide sequence ID" value="NZ_FOIT01000002.1"/>
</dbReference>
<sequence length="60" mass="6585">MDTNPDISLIIDKLTPYQISQALDISLDDATALIAGKLKLEELDENTSRLLIDLNDKLGS</sequence>